<dbReference type="GO" id="GO:0006046">
    <property type="term" value="P:N-acetylglucosamine catabolic process"/>
    <property type="evidence" value="ECO:0007669"/>
    <property type="project" value="TreeGrafter"/>
</dbReference>
<evidence type="ECO:0000256" key="1">
    <source>
        <dbReference type="ARBA" id="ARBA00022801"/>
    </source>
</evidence>
<reference evidence="4 5" key="1">
    <citation type="submission" date="2024-01" db="EMBL/GenBank/DDBJ databases">
        <title>Comparative genomics of Cryptococcus and Kwoniella reveals pathogenesis evolution and contrasting modes of karyotype evolution via chromosome fusion or intercentromeric recombination.</title>
        <authorList>
            <person name="Coelho M.A."/>
            <person name="David-Palma M."/>
            <person name="Shea T."/>
            <person name="Bowers K."/>
            <person name="McGinley-Smith S."/>
            <person name="Mohammad A.W."/>
            <person name="Gnirke A."/>
            <person name="Yurkov A.M."/>
            <person name="Nowrousian M."/>
            <person name="Sun S."/>
            <person name="Cuomo C.A."/>
            <person name="Heitman J."/>
        </authorList>
    </citation>
    <scope>NUCLEOTIDE SEQUENCE [LARGE SCALE GENOMIC DNA]</scope>
    <source>
        <strain evidence="4 5">CBS 6074</strain>
    </source>
</reference>
<name>A0AAX4JMW9_9TREE</name>
<dbReference type="AlphaFoldDB" id="A0AAX4JMW9"/>
<dbReference type="GeneID" id="91091784"/>
<evidence type="ECO:0000313" key="4">
    <source>
        <dbReference type="EMBL" id="WWC86239.1"/>
    </source>
</evidence>
<dbReference type="EMBL" id="CP144098">
    <property type="protein sequence ID" value="WWC86239.1"/>
    <property type="molecule type" value="Genomic_DNA"/>
</dbReference>
<dbReference type="PANTHER" id="PTHR11113:SF14">
    <property type="entry name" value="N-ACETYLGLUCOSAMINE-6-PHOSPHATE DEACETYLASE"/>
    <property type="match status" value="1"/>
</dbReference>
<evidence type="ECO:0000256" key="2">
    <source>
        <dbReference type="SAM" id="MobiDB-lite"/>
    </source>
</evidence>
<dbReference type="SUPFAM" id="SSF51556">
    <property type="entry name" value="Metallo-dependent hydrolases"/>
    <property type="match status" value="1"/>
</dbReference>
<feature type="domain" description="Amidohydrolase-related" evidence="3">
    <location>
        <begin position="66"/>
        <end position="272"/>
    </location>
</feature>
<dbReference type="InterPro" id="IPR032466">
    <property type="entry name" value="Metal_Hydrolase"/>
</dbReference>
<dbReference type="RefSeq" id="XP_066073002.1">
    <property type="nucleotide sequence ID" value="XM_066216905.1"/>
</dbReference>
<accession>A0AAX4JMW9</accession>
<feature type="domain" description="Amidohydrolase-related" evidence="3">
    <location>
        <begin position="386"/>
        <end position="528"/>
    </location>
</feature>
<dbReference type="Pfam" id="PF01979">
    <property type="entry name" value="Amidohydro_1"/>
    <property type="match status" value="2"/>
</dbReference>
<keyword evidence="5" id="KW-1185">Reference proteome</keyword>
<dbReference type="InterPro" id="IPR011059">
    <property type="entry name" value="Metal-dep_hydrolase_composite"/>
</dbReference>
<organism evidence="4 5">
    <name type="scientific">Kwoniella dendrophila CBS 6074</name>
    <dbReference type="NCBI Taxonomy" id="1295534"/>
    <lineage>
        <taxon>Eukaryota</taxon>
        <taxon>Fungi</taxon>
        <taxon>Dikarya</taxon>
        <taxon>Basidiomycota</taxon>
        <taxon>Agaricomycotina</taxon>
        <taxon>Tremellomycetes</taxon>
        <taxon>Tremellales</taxon>
        <taxon>Cryptococcaceae</taxon>
        <taxon>Kwoniella</taxon>
    </lineage>
</organism>
<dbReference type="GO" id="GO:0008448">
    <property type="term" value="F:N-acetylglucosamine-6-phosphate deacetylase activity"/>
    <property type="evidence" value="ECO:0007669"/>
    <property type="project" value="TreeGrafter"/>
</dbReference>
<dbReference type="PANTHER" id="PTHR11113">
    <property type="entry name" value="N-ACETYLGLUCOSAMINE-6-PHOSPHATE DEACETYLASE"/>
    <property type="match status" value="1"/>
</dbReference>
<sequence length="534" mass="58358">METERYIQLTNLHMILPSGELSTLTSIYIDSSTGLICSPPITSSADNGIQSKDVNSTRIIDLNGKWVSPGMVDIQINGAFGIDLSEFPNEKEYVQGVKEMCKKLLEIGVTGFLPTIISQKKEAYHSILPILSKLPELLKATESLSRILGWHLEGPFLSNKKSGCHPPSNLITNASAGIESLYDIYGKENVIQFRDDSDGIEKEEREAFVKMITLAPELTGILDQNVLGNLVECGWKVSLGHTNATTEQALQSLSRGATHITHLFNAMPPLHHREPGIIGLLGLPNNQTLKIETKVKDGSQKVVSTVPSPTGRSKPTTRVPSPITEVQIGSDIESVSGQLNADTDKAGHHSKFSSAGESGIDQKLIEFNEKELINPEQRPDQMVKRPYFSIIADGIHVHPEAISMAYNCYPEGCILVSDAMHMLDPSLPDGIHPWRDGAIEKKNGGITLYGTDTLAGSILPLSEAVKNLSKFSGISLPKSIVCATYNPINSLGENYGRKSRIGYLDAGYKADLCIWDENGLKGVWKNGKEIWYEA</sequence>
<gene>
    <name evidence="4" type="ORF">L201_001112</name>
</gene>
<feature type="compositionally biased region" description="Polar residues" evidence="2">
    <location>
        <begin position="301"/>
        <end position="319"/>
    </location>
</feature>
<proteinExistence type="predicted"/>
<dbReference type="SUPFAM" id="SSF51338">
    <property type="entry name" value="Composite domain of metallo-dependent hydrolases"/>
    <property type="match status" value="1"/>
</dbReference>
<evidence type="ECO:0000259" key="3">
    <source>
        <dbReference type="Pfam" id="PF01979"/>
    </source>
</evidence>
<keyword evidence="1" id="KW-0378">Hydrolase</keyword>
<feature type="region of interest" description="Disordered" evidence="2">
    <location>
        <begin position="300"/>
        <end position="321"/>
    </location>
</feature>
<dbReference type="Proteomes" id="UP001355207">
    <property type="component" value="Chromosome 1"/>
</dbReference>
<dbReference type="InterPro" id="IPR006680">
    <property type="entry name" value="Amidohydro-rel"/>
</dbReference>
<dbReference type="Gene3D" id="3.20.20.140">
    <property type="entry name" value="Metal-dependent hydrolases"/>
    <property type="match status" value="1"/>
</dbReference>
<protein>
    <recommendedName>
        <fullName evidence="3">Amidohydrolase-related domain-containing protein</fullName>
    </recommendedName>
</protein>
<evidence type="ECO:0000313" key="5">
    <source>
        <dbReference type="Proteomes" id="UP001355207"/>
    </source>
</evidence>